<dbReference type="Gene3D" id="1.20.1050.80">
    <property type="entry name" value="VPS9 domain"/>
    <property type="match status" value="1"/>
</dbReference>
<dbReference type="OMA" id="CGANHIV"/>
<evidence type="ECO:0000313" key="5">
    <source>
        <dbReference type="EMBL" id="CEG47146.1"/>
    </source>
</evidence>
<dbReference type="InterPro" id="IPR058923">
    <property type="entry name" value="RCC1-like_dom"/>
</dbReference>
<dbReference type="SUPFAM" id="SSF109993">
    <property type="entry name" value="VPS9 domain"/>
    <property type="match status" value="1"/>
</dbReference>
<sequence length="888" mass="98636">MGDAFLRALSAELEQIQRALSPRCLFCVPHTRALLISDTITQDVLYTHFLTPADADAEPKRPLGAYNTLNGKHVTVVGSHVHTGKGFRDRIRVRILLSEKRNVCHQEVTVLYISRPLEGGLQGPDDPNEIDVATLRKYTAIIKSFPENEFVFHQLDDTINHIKQLRAHNQAFDQHKQLLSSGLREEWETAVDELNRAGTFNDVGKDSIQYGESDGHLLQIQQVVECYLMENVHDVVFPIVVASCREQDAKLHQVLYQLRYYTPEDFGLRKEYQCFLADARDTLFTITQKKTPLDMLLVFKRCIEQITDATTQNIKLRSLSFDAYQLTTDDILDQLLVVLVQLYKKFQRGSVQAASELTTPFCITAVIQYISDFHFINSSTTALGFAMANFQVAVEYFLLRADHRDDCQECANLDLKTDYGCSLAIKESKCMRASREIRHDLSNAMENVERARAEASQKSLQPSNSIDFKQNDLMTAKRVSIIGNWSDSTGGNGVKERIDTDVTSPCALCLHPVKFGLGERQIELNDTRVTQVGGGQRFFAMVTEDGSLFTWGDSSGGRLGYAIADGDSRRVTIPRRVIALQQQCIVQVACGGFHAIATDINGHVFTWGSNLRGQLGYTSSETSIRAGKMPSALESLRGLYVSSVACGEYHSLALTADGCVYSWGCNKYGKLGRVANLFVEMAHPRQIEANWTDRAPDVSSTKRFQDSYVVRIAAGKDHSLATSSDGALFTWGRGDSGQLGHGCYMDVSEPKQVMAIRIASCERCDVVAIAGGNDFSLFLLQNGTVYISGRDPSVETEKSYLSPRLLVLPSKLGLEFFGLINAISCGEVHYALLSKNGSLLLSLPRYLLPSSDAGLLTVERHERHVVWLKEAGSICRMVCGASHTLVVI</sequence>
<organism evidence="5 6">
    <name type="scientific">Plasmopara halstedii</name>
    <name type="common">Downy mildew of sunflower</name>
    <dbReference type="NCBI Taxonomy" id="4781"/>
    <lineage>
        <taxon>Eukaryota</taxon>
        <taxon>Sar</taxon>
        <taxon>Stramenopiles</taxon>
        <taxon>Oomycota</taxon>
        <taxon>Peronosporomycetes</taxon>
        <taxon>Peronosporales</taxon>
        <taxon>Peronosporaceae</taxon>
        <taxon>Plasmopara</taxon>
    </lineage>
</organism>
<feature type="repeat" description="RCC1" evidence="2">
    <location>
        <begin position="546"/>
        <end position="601"/>
    </location>
</feature>
<dbReference type="InterPro" id="IPR003123">
    <property type="entry name" value="VPS9"/>
</dbReference>
<dbReference type="Gene3D" id="2.130.10.30">
    <property type="entry name" value="Regulator of chromosome condensation 1/beta-lactamase-inhibitor protein II"/>
    <property type="match status" value="2"/>
</dbReference>
<reference evidence="6" key="1">
    <citation type="submission" date="2014-09" db="EMBL/GenBank/DDBJ databases">
        <authorList>
            <person name="Sharma Rahul"/>
            <person name="Thines Marco"/>
        </authorList>
    </citation>
    <scope>NUCLEOTIDE SEQUENCE [LARGE SCALE GENOMIC DNA]</scope>
</reference>
<dbReference type="Proteomes" id="UP000054928">
    <property type="component" value="Unassembled WGS sequence"/>
</dbReference>
<dbReference type="PROSITE" id="PS51205">
    <property type="entry name" value="VPS9"/>
    <property type="match status" value="1"/>
</dbReference>
<accession>A0A0P1AXJ9</accession>
<dbReference type="EMBL" id="CCYD01002371">
    <property type="protein sequence ID" value="CEG47146.1"/>
    <property type="molecule type" value="Genomic_DNA"/>
</dbReference>
<dbReference type="STRING" id="4781.A0A0P1AXJ9"/>
<dbReference type="InterPro" id="IPR000408">
    <property type="entry name" value="Reg_chr_condens"/>
</dbReference>
<feature type="repeat" description="RCC1" evidence="2">
    <location>
        <begin position="726"/>
        <end position="782"/>
    </location>
</feature>
<keyword evidence="1" id="KW-0677">Repeat</keyword>
<dbReference type="PROSITE" id="PS00626">
    <property type="entry name" value="RCC1_2"/>
    <property type="match status" value="1"/>
</dbReference>
<dbReference type="InterPro" id="IPR037191">
    <property type="entry name" value="VPS9_dom_sf"/>
</dbReference>
<evidence type="ECO:0000256" key="3">
    <source>
        <dbReference type="SAM" id="Coils"/>
    </source>
</evidence>
<evidence type="ECO:0000256" key="2">
    <source>
        <dbReference type="PROSITE-ProRule" id="PRU00235"/>
    </source>
</evidence>
<dbReference type="RefSeq" id="XP_024583515.1">
    <property type="nucleotide sequence ID" value="XM_024718081.1"/>
</dbReference>
<name>A0A0P1AXJ9_PLAHL</name>
<dbReference type="PANTHER" id="PTHR22870:SF408">
    <property type="entry name" value="OS09G0560450 PROTEIN"/>
    <property type="match status" value="1"/>
</dbReference>
<dbReference type="OrthoDB" id="5981550at2759"/>
<proteinExistence type="predicted"/>
<dbReference type="InterPro" id="IPR009091">
    <property type="entry name" value="RCC1/BLIP-II"/>
</dbReference>
<dbReference type="PRINTS" id="PR00633">
    <property type="entry name" value="RCCNDNSATION"/>
</dbReference>
<feature type="domain" description="VPS9" evidence="4">
    <location>
        <begin position="245"/>
        <end position="406"/>
    </location>
</feature>
<dbReference type="AlphaFoldDB" id="A0A0P1AXJ9"/>
<feature type="coiled-coil region" evidence="3">
    <location>
        <begin position="434"/>
        <end position="461"/>
    </location>
</feature>
<dbReference type="InterPro" id="IPR051210">
    <property type="entry name" value="Ub_ligase/GEF_domain"/>
</dbReference>
<evidence type="ECO:0000313" key="6">
    <source>
        <dbReference type="Proteomes" id="UP000054928"/>
    </source>
</evidence>
<dbReference type="PROSITE" id="PS50012">
    <property type="entry name" value="RCC1_3"/>
    <property type="match status" value="4"/>
</dbReference>
<feature type="repeat" description="RCC1" evidence="2">
    <location>
        <begin position="602"/>
        <end position="657"/>
    </location>
</feature>
<dbReference type="Pfam" id="PF25390">
    <property type="entry name" value="WD40_RLD"/>
    <property type="match status" value="1"/>
</dbReference>
<keyword evidence="6" id="KW-1185">Reference proteome</keyword>
<evidence type="ECO:0000259" key="4">
    <source>
        <dbReference type="PROSITE" id="PS51205"/>
    </source>
</evidence>
<feature type="repeat" description="RCC1" evidence="2">
    <location>
        <begin position="658"/>
        <end position="725"/>
    </location>
</feature>
<keyword evidence="3" id="KW-0175">Coiled coil</keyword>
<evidence type="ECO:0000256" key="1">
    <source>
        <dbReference type="ARBA" id="ARBA00022737"/>
    </source>
</evidence>
<dbReference type="GeneID" id="36398852"/>
<dbReference type="PANTHER" id="PTHR22870">
    <property type="entry name" value="REGULATOR OF CHROMOSOME CONDENSATION"/>
    <property type="match status" value="1"/>
</dbReference>
<dbReference type="SUPFAM" id="SSF50985">
    <property type="entry name" value="RCC1/BLIP-II"/>
    <property type="match status" value="2"/>
</dbReference>
<protein>
    <submittedName>
        <fullName evidence="5">FOG: RCC1 domain</fullName>
    </submittedName>
</protein>